<gene>
    <name evidence="1" type="ORF">EO246_03935</name>
</gene>
<accession>A0A443LHS5</accession>
<protein>
    <submittedName>
        <fullName evidence="1">Uncharacterized protein</fullName>
    </submittedName>
</protein>
<evidence type="ECO:0000313" key="1">
    <source>
        <dbReference type="EMBL" id="RWR48663.1"/>
    </source>
</evidence>
<reference evidence="1 2" key="1">
    <citation type="submission" date="2019-01" db="EMBL/GenBank/DDBJ databases">
        <title>Whole genome sequence of Lactococcus lactis isolated from cow milk.</title>
        <authorList>
            <person name="Sundararaman A."/>
            <person name="Tamang J.-P."/>
            <person name="Halami P."/>
        </authorList>
    </citation>
    <scope>NUCLEOTIDE SEQUENCE [LARGE SCALE GENOMIC DNA]</scope>
    <source>
        <strain evidence="1 2">C2D</strain>
    </source>
</reference>
<dbReference type="AlphaFoldDB" id="A0A443LHS5"/>
<name>A0A443LHS5_9LACT</name>
<evidence type="ECO:0000313" key="2">
    <source>
        <dbReference type="Proteomes" id="UP000285859"/>
    </source>
</evidence>
<proteinExistence type="predicted"/>
<sequence>MNSIKVTFSDGSIATFHENQTFQTWIKYNDSVSTSKGYTLWRHHNNGLSPSFIEMLVNSEFFFDIEKPETYYASNSVVKIESI</sequence>
<dbReference type="RefSeq" id="WP_128267670.1">
    <property type="nucleotide sequence ID" value="NZ_JACCJA010000003.1"/>
</dbReference>
<comment type="caution">
    <text evidence="1">The sequence shown here is derived from an EMBL/GenBank/DDBJ whole genome shotgun (WGS) entry which is preliminary data.</text>
</comment>
<dbReference type="EMBL" id="SAXH01000003">
    <property type="protein sequence ID" value="RWR48663.1"/>
    <property type="molecule type" value="Genomic_DNA"/>
</dbReference>
<organism evidence="1 2">
    <name type="scientific">Lactococcus lactis</name>
    <dbReference type="NCBI Taxonomy" id="1358"/>
    <lineage>
        <taxon>Bacteria</taxon>
        <taxon>Bacillati</taxon>
        <taxon>Bacillota</taxon>
        <taxon>Bacilli</taxon>
        <taxon>Lactobacillales</taxon>
        <taxon>Streptococcaceae</taxon>
        <taxon>Lactococcus</taxon>
    </lineage>
</organism>
<dbReference type="Proteomes" id="UP000285859">
    <property type="component" value="Unassembled WGS sequence"/>
</dbReference>